<organism evidence="1 2">
    <name type="scientific">Sinorhizobium americanum</name>
    <dbReference type="NCBI Taxonomy" id="194963"/>
    <lineage>
        <taxon>Bacteria</taxon>
        <taxon>Pseudomonadati</taxon>
        <taxon>Pseudomonadota</taxon>
        <taxon>Alphaproteobacteria</taxon>
        <taxon>Hyphomicrobiales</taxon>
        <taxon>Rhizobiaceae</taxon>
        <taxon>Sinorhizobium/Ensifer group</taxon>
        <taxon>Sinorhizobium</taxon>
    </lineage>
</organism>
<dbReference type="Proteomes" id="UP000295043">
    <property type="component" value="Unassembled WGS sequence"/>
</dbReference>
<dbReference type="AlphaFoldDB" id="A0A4R2BZQ5"/>
<protein>
    <submittedName>
        <fullName evidence="1">Uncharacterized protein</fullName>
    </submittedName>
</protein>
<evidence type="ECO:0000313" key="1">
    <source>
        <dbReference type="EMBL" id="TCN32612.1"/>
    </source>
</evidence>
<proteinExistence type="predicted"/>
<dbReference type="EMBL" id="SLVU01000004">
    <property type="protein sequence ID" value="TCN32612.1"/>
    <property type="molecule type" value="Genomic_DNA"/>
</dbReference>
<gene>
    <name evidence="1" type="ORF">EV184_104280</name>
</gene>
<evidence type="ECO:0000313" key="2">
    <source>
        <dbReference type="Proteomes" id="UP000295043"/>
    </source>
</evidence>
<reference evidence="1 2" key="1">
    <citation type="submission" date="2019-03" db="EMBL/GenBank/DDBJ databases">
        <title>Genomic Encyclopedia of Type Strains, Phase IV (KMG-V): Genome sequencing to study the core and pangenomes of soil and plant-associated prokaryotes.</title>
        <authorList>
            <person name="Whitman W."/>
        </authorList>
    </citation>
    <scope>NUCLEOTIDE SEQUENCE [LARGE SCALE GENOMIC DNA]</scope>
    <source>
        <strain evidence="1 2">23C40</strain>
    </source>
</reference>
<name>A0A4R2BZQ5_9HYPH</name>
<accession>A0A4R2BZQ5</accession>
<comment type="caution">
    <text evidence="1">The sequence shown here is derived from an EMBL/GenBank/DDBJ whole genome shotgun (WGS) entry which is preliminary data.</text>
</comment>
<sequence>MRGAISAFLAHAACDRGQIKDSYGSDLKFIAVEYQFQ</sequence>